<accession>A0A238Z3B1</accession>
<keyword evidence="2" id="KW-1185">Reference proteome</keyword>
<dbReference type="OrthoDB" id="5432518at2"/>
<dbReference type="Gene3D" id="3.30.70.920">
    <property type="match status" value="1"/>
</dbReference>
<dbReference type="InterPro" id="IPR005623">
    <property type="entry name" value="Chaperone_NapD_NO3_reduct"/>
</dbReference>
<dbReference type="Proteomes" id="UP000198384">
    <property type="component" value="Unassembled WGS sequence"/>
</dbReference>
<gene>
    <name evidence="1" type="ORF">SAMN06265371_11243</name>
</gene>
<proteinExistence type="predicted"/>
<evidence type="ECO:0000313" key="2">
    <source>
        <dbReference type="Proteomes" id="UP000198384"/>
    </source>
</evidence>
<organism evidence="1 2">
    <name type="scientific">Lutibacter agarilyticus</name>
    <dbReference type="NCBI Taxonomy" id="1109740"/>
    <lineage>
        <taxon>Bacteria</taxon>
        <taxon>Pseudomonadati</taxon>
        <taxon>Bacteroidota</taxon>
        <taxon>Flavobacteriia</taxon>
        <taxon>Flavobacteriales</taxon>
        <taxon>Flavobacteriaceae</taxon>
        <taxon>Lutibacter</taxon>
    </lineage>
</organism>
<reference evidence="1 2" key="1">
    <citation type="submission" date="2017-06" db="EMBL/GenBank/DDBJ databases">
        <authorList>
            <person name="Kim H.J."/>
            <person name="Triplett B.A."/>
        </authorList>
    </citation>
    <scope>NUCLEOTIDE SEQUENCE [LARGE SCALE GENOMIC DNA]</scope>
    <source>
        <strain evidence="1 2">DSM 29150</strain>
    </source>
</reference>
<protein>
    <submittedName>
        <fullName evidence="1">Periplasmic nitrate reductase chaperone NapD</fullName>
    </submittedName>
</protein>
<dbReference type="RefSeq" id="WP_089382888.1">
    <property type="nucleotide sequence ID" value="NZ_FZNT01000012.1"/>
</dbReference>
<sequence>MSIKSYIIHCEQDKKGSLFSELQKLSNCEVIPAQNHEVIIVVTDTDSDESDNQLYNQLLEMKGLKHMSLVSGFDPK</sequence>
<dbReference type="EMBL" id="FZNT01000012">
    <property type="protein sequence ID" value="SNR77468.1"/>
    <property type="molecule type" value="Genomic_DNA"/>
</dbReference>
<dbReference type="Pfam" id="PF03927">
    <property type="entry name" value="NapD"/>
    <property type="match status" value="1"/>
</dbReference>
<dbReference type="AlphaFoldDB" id="A0A238Z3B1"/>
<name>A0A238Z3B1_9FLAO</name>
<evidence type="ECO:0000313" key="1">
    <source>
        <dbReference type="EMBL" id="SNR77468.1"/>
    </source>
</evidence>